<sequence length="400" mass="43106">MTLKMLSSAQIAIVGLLASAISIGGQGLITDPGVAGLPLEIAHLYYDQSPTGIAVSSTGRIFSNYLAGLDANNTNNGSNGKYQVAEFTSNNTEKPCQGSLHLIGVQSVVIDSLDRLWILDTGRAQTENGTQATASYGGPKLIGVNLEDDTIIKTIVFPPSVAYADSYLNDIRFDLRANVTSSGGGIAYITDSSAQHSGIIIVDLGTGESWRHLGGAMAVQPEEKFVPFVWGQPLYRVPGSEQPLSYVNFGSDGIALLTDGENLFFSPVASRYIYSVPTARLRAKDKTSEVLAQAAIQRWNQKGVSDGLETDTNGYIYAGNVEQNAVVFFNPANGTTTLFVRDPRTNWVDMFSVATDRYIYFTVNQLHMSKSYYPGTDRRVKPCAAFRALLPDGGTKVNLS</sequence>
<dbReference type="Pfam" id="PF03022">
    <property type="entry name" value="MRJP"/>
    <property type="match status" value="1"/>
</dbReference>
<keyword evidence="3" id="KW-0964">Secreted</keyword>
<organism evidence="5 6">
    <name type="scientific">Patellaria atrata CBS 101060</name>
    <dbReference type="NCBI Taxonomy" id="1346257"/>
    <lineage>
        <taxon>Eukaryota</taxon>
        <taxon>Fungi</taxon>
        <taxon>Dikarya</taxon>
        <taxon>Ascomycota</taxon>
        <taxon>Pezizomycotina</taxon>
        <taxon>Dothideomycetes</taxon>
        <taxon>Dothideomycetes incertae sedis</taxon>
        <taxon>Patellariales</taxon>
        <taxon>Patellariaceae</taxon>
        <taxon>Patellaria</taxon>
    </lineage>
</organism>
<comment type="similarity">
    <text evidence="2">Belongs to the major royal jelly protein family.</text>
</comment>
<dbReference type="SUPFAM" id="SSF63829">
    <property type="entry name" value="Calcium-dependent phosphotriesterase"/>
    <property type="match status" value="1"/>
</dbReference>
<accession>A0A9P4VU81</accession>
<evidence type="ECO:0000256" key="4">
    <source>
        <dbReference type="SAM" id="SignalP"/>
    </source>
</evidence>
<keyword evidence="4" id="KW-0732">Signal</keyword>
<dbReference type="InterPro" id="IPR017996">
    <property type="entry name" value="MRJP/yellow-related"/>
</dbReference>
<dbReference type="GO" id="GO:0005576">
    <property type="term" value="C:extracellular region"/>
    <property type="evidence" value="ECO:0007669"/>
    <property type="project" value="UniProtKB-SubCell"/>
</dbReference>
<dbReference type="InterPro" id="IPR011042">
    <property type="entry name" value="6-blade_b-propeller_TolB-like"/>
</dbReference>
<dbReference type="OrthoDB" id="7776143at2759"/>
<evidence type="ECO:0000256" key="1">
    <source>
        <dbReference type="ARBA" id="ARBA00004613"/>
    </source>
</evidence>
<feature type="chain" id="PRO_5040492655" evidence="4">
    <location>
        <begin position="28"/>
        <end position="400"/>
    </location>
</feature>
<name>A0A9P4VU81_9PEZI</name>
<comment type="subcellular location">
    <subcellularLocation>
        <location evidence="1">Secreted</location>
    </subcellularLocation>
</comment>
<dbReference type="PANTHER" id="PTHR10009:SF18">
    <property type="entry name" value="PROTEIN YELLOW-LIKE PROTEIN"/>
    <property type="match status" value="1"/>
</dbReference>
<protein>
    <submittedName>
        <fullName evidence="5">MRJP-domain-containing protein</fullName>
    </submittedName>
</protein>
<comment type="caution">
    <text evidence="5">The sequence shown here is derived from an EMBL/GenBank/DDBJ whole genome shotgun (WGS) entry which is preliminary data.</text>
</comment>
<dbReference type="Gene3D" id="2.120.10.30">
    <property type="entry name" value="TolB, C-terminal domain"/>
    <property type="match status" value="1"/>
</dbReference>
<reference evidence="5" key="1">
    <citation type="journal article" date="2020" name="Stud. Mycol.">
        <title>101 Dothideomycetes genomes: a test case for predicting lifestyles and emergence of pathogens.</title>
        <authorList>
            <person name="Haridas S."/>
            <person name="Albert R."/>
            <person name="Binder M."/>
            <person name="Bloem J."/>
            <person name="Labutti K."/>
            <person name="Salamov A."/>
            <person name="Andreopoulos B."/>
            <person name="Baker S."/>
            <person name="Barry K."/>
            <person name="Bills G."/>
            <person name="Bluhm B."/>
            <person name="Cannon C."/>
            <person name="Castanera R."/>
            <person name="Culley D."/>
            <person name="Daum C."/>
            <person name="Ezra D."/>
            <person name="Gonzalez J."/>
            <person name="Henrissat B."/>
            <person name="Kuo A."/>
            <person name="Liang C."/>
            <person name="Lipzen A."/>
            <person name="Lutzoni F."/>
            <person name="Magnuson J."/>
            <person name="Mondo S."/>
            <person name="Nolan M."/>
            <person name="Ohm R."/>
            <person name="Pangilinan J."/>
            <person name="Park H.-J."/>
            <person name="Ramirez L."/>
            <person name="Alfaro M."/>
            <person name="Sun H."/>
            <person name="Tritt A."/>
            <person name="Yoshinaga Y."/>
            <person name="Zwiers L.-H."/>
            <person name="Turgeon B."/>
            <person name="Goodwin S."/>
            <person name="Spatafora J."/>
            <person name="Crous P."/>
            <person name="Grigoriev I."/>
        </authorList>
    </citation>
    <scope>NUCLEOTIDE SEQUENCE</scope>
    <source>
        <strain evidence="5">CBS 101060</strain>
    </source>
</reference>
<dbReference type="EMBL" id="MU006090">
    <property type="protein sequence ID" value="KAF2842250.1"/>
    <property type="molecule type" value="Genomic_DNA"/>
</dbReference>
<dbReference type="PANTHER" id="PTHR10009">
    <property type="entry name" value="PROTEIN YELLOW-RELATED"/>
    <property type="match status" value="1"/>
</dbReference>
<evidence type="ECO:0000256" key="2">
    <source>
        <dbReference type="ARBA" id="ARBA00009127"/>
    </source>
</evidence>
<dbReference type="AlphaFoldDB" id="A0A9P4VU81"/>
<proteinExistence type="inferred from homology"/>
<feature type="signal peptide" evidence="4">
    <location>
        <begin position="1"/>
        <end position="27"/>
    </location>
</feature>
<evidence type="ECO:0000256" key="3">
    <source>
        <dbReference type="ARBA" id="ARBA00022525"/>
    </source>
</evidence>
<keyword evidence="6" id="KW-1185">Reference proteome</keyword>
<dbReference type="Proteomes" id="UP000799429">
    <property type="component" value="Unassembled WGS sequence"/>
</dbReference>
<evidence type="ECO:0000313" key="6">
    <source>
        <dbReference type="Proteomes" id="UP000799429"/>
    </source>
</evidence>
<gene>
    <name evidence="5" type="ORF">M501DRAFT_1013603</name>
</gene>
<evidence type="ECO:0000313" key="5">
    <source>
        <dbReference type="EMBL" id="KAF2842250.1"/>
    </source>
</evidence>